<evidence type="ECO:0000313" key="9">
    <source>
        <dbReference type="Proteomes" id="UP000775213"/>
    </source>
</evidence>
<name>A0AAV7GQZ1_DENCH</name>
<comment type="similarity">
    <text evidence="2">Belongs to the TAF12 family.</text>
</comment>
<dbReference type="PANTHER" id="PTHR12264:SF26">
    <property type="entry name" value="TRANSCRIPTION INITIATION FACTOR TFIID SUBUNIT 12B"/>
    <property type="match status" value="1"/>
</dbReference>
<evidence type="ECO:0000256" key="6">
    <source>
        <dbReference type="SAM" id="MobiDB-lite"/>
    </source>
</evidence>
<dbReference type="InterPro" id="IPR009072">
    <property type="entry name" value="Histone-fold"/>
</dbReference>
<feature type="region of interest" description="Disordered" evidence="6">
    <location>
        <begin position="417"/>
        <end position="463"/>
    </location>
</feature>
<dbReference type="GO" id="GO:0003677">
    <property type="term" value="F:DNA binding"/>
    <property type="evidence" value="ECO:0007669"/>
    <property type="project" value="TreeGrafter"/>
</dbReference>
<dbReference type="InterPro" id="IPR037794">
    <property type="entry name" value="TAF12"/>
</dbReference>
<keyword evidence="4" id="KW-0804">Transcription</keyword>
<protein>
    <recommendedName>
        <fullName evidence="7">Transcription initiation factor TFIID subunit 12 domain-containing protein</fullName>
    </recommendedName>
</protein>
<dbReference type="InterPro" id="IPR003228">
    <property type="entry name" value="TFIID_TAF12_dom"/>
</dbReference>
<dbReference type="AlphaFoldDB" id="A0AAV7GQZ1"/>
<dbReference type="Gene3D" id="1.10.20.10">
    <property type="entry name" value="Histone, subunit A"/>
    <property type="match status" value="1"/>
</dbReference>
<reference evidence="8 9" key="1">
    <citation type="journal article" date="2021" name="Hortic Res">
        <title>Chromosome-scale assembly of the Dendrobium chrysotoxum genome enhances the understanding of orchid evolution.</title>
        <authorList>
            <person name="Zhang Y."/>
            <person name="Zhang G.Q."/>
            <person name="Zhang D."/>
            <person name="Liu X.D."/>
            <person name="Xu X.Y."/>
            <person name="Sun W.H."/>
            <person name="Yu X."/>
            <person name="Zhu X."/>
            <person name="Wang Z.W."/>
            <person name="Zhao X."/>
            <person name="Zhong W.Y."/>
            <person name="Chen H."/>
            <person name="Yin W.L."/>
            <person name="Huang T."/>
            <person name="Niu S.C."/>
            <person name="Liu Z.J."/>
        </authorList>
    </citation>
    <scope>NUCLEOTIDE SEQUENCE [LARGE SCALE GENOMIC DNA]</scope>
    <source>
        <strain evidence="8">Lindl</strain>
    </source>
</reference>
<feature type="compositionally biased region" description="Polar residues" evidence="6">
    <location>
        <begin position="431"/>
        <end position="463"/>
    </location>
</feature>
<accession>A0AAV7GQZ1</accession>
<keyword evidence="3" id="KW-0805">Transcription regulation</keyword>
<evidence type="ECO:0000313" key="8">
    <source>
        <dbReference type="EMBL" id="KAH0459061.1"/>
    </source>
</evidence>
<comment type="subcellular location">
    <subcellularLocation>
        <location evidence="1">Nucleus</location>
    </subcellularLocation>
</comment>
<dbReference type="FunFam" id="1.10.20.10:FF:000011">
    <property type="entry name" value="Transcription initiation factor TFIID subunit 12"/>
    <property type="match status" value="1"/>
</dbReference>
<dbReference type="SUPFAM" id="SSF47113">
    <property type="entry name" value="Histone-fold"/>
    <property type="match status" value="1"/>
</dbReference>
<feature type="domain" description="Transcription initiation factor TFIID subunit 12" evidence="7">
    <location>
        <begin position="758"/>
        <end position="814"/>
    </location>
</feature>
<evidence type="ECO:0000256" key="3">
    <source>
        <dbReference type="ARBA" id="ARBA00023015"/>
    </source>
</evidence>
<dbReference type="CDD" id="cd07981">
    <property type="entry name" value="HFD_TAF12"/>
    <property type="match status" value="1"/>
</dbReference>
<dbReference type="GO" id="GO:0017025">
    <property type="term" value="F:TBP-class protein binding"/>
    <property type="evidence" value="ECO:0007669"/>
    <property type="project" value="TreeGrafter"/>
</dbReference>
<proteinExistence type="inferred from homology"/>
<dbReference type="GO" id="GO:0005669">
    <property type="term" value="C:transcription factor TFIID complex"/>
    <property type="evidence" value="ECO:0007669"/>
    <property type="project" value="InterPro"/>
</dbReference>
<feature type="compositionally biased region" description="Polar residues" evidence="6">
    <location>
        <begin position="94"/>
        <end position="103"/>
    </location>
</feature>
<gene>
    <name evidence="8" type="ORF">IEQ34_011875</name>
</gene>
<comment type="caution">
    <text evidence="8">The sequence shown here is derived from an EMBL/GenBank/DDBJ whole genome shotgun (WGS) entry which is preliminary data.</text>
</comment>
<sequence length="901" mass="99188">MAENSASSSPPKPLQPSNCGGDQISPSNPQNPTLSFSVVAPSPSAIDLPQVSSAQLVQSQTQITPSGALDFPPKTSATSQQQSSIMSPSSNFQMQSALQRSGSISRMNQIQQQFGTAMATGGPIRPGMYVGQMSFGGQQQQQQQQLGGAVTRPGMMSQAGQLSMLPSQAAAHFNIQSQMLTQPRQKTAMQGAQFHNANSSGQAMQGMQALGVMGPLTLNSQLRANGPLSYGQQRLTPAQLRQQLSQQGALTSPQDFSLPLRLNASRHSDFFHQSLRGLTRLPFSQKLIGQGLQRGSSLAATSPQISGLTQNGQSALGQGSISQQQWLKQMQAGMPSPVSPSYHVQQQQQRQQQAFLPQQLSSSQLHQKSLGLSQQHISQLVQQQAQLGTAQQHQAQLFQQQQQQLQLQQLQQLQQHHQQHQQQQSPKVLGSTVSKSLKGSQSGTSASGTNMHSENSSQGTEASNQLLGKRKIQDLVSQIRWRGAGISIGDLYAFCLLAWVLQIRWRDAGISFGDLYAFCLLAWVLQIRWRGAGISFEDFYALCLLSWVLQIRLNIVFCSPEISAAFRHLPRLGETTENWAFPTTLKKACMVGALFRGHRDRVKSSIPITLKKTCMGVQMYLKRRAVVSPQVQSRVRVLKIVPTTLRKACIGPTCLAVGVAPGSLPTTLKKACIGDIDGELPDLSILTYQGYFQNIRKRLLSACTDVADPVAWRWDFIWGFVRLLSARMGVADPVAWRWDFIWGFVRLLSARMGVADPVDSSGKLDPEVEDLLLELADDFIDSVTTFACRLAKHRKSSTLESKDLFLHLEKNWHLAIPGFLREEQRNQKILAPIDVHKKRLELVRALMESQQMERDSAIGKVTFKQAGSNSSMDRMIKSSPPSELASIPANSSQIFQKIPRF</sequence>
<keyword evidence="5" id="KW-0539">Nucleus</keyword>
<dbReference type="PANTHER" id="PTHR12264">
    <property type="entry name" value="TRANSCRIPTION INITIATION FACTOR TFIID SUBUNIT 12"/>
    <property type="match status" value="1"/>
</dbReference>
<evidence type="ECO:0000259" key="7">
    <source>
        <dbReference type="Pfam" id="PF03847"/>
    </source>
</evidence>
<keyword evidence="9" id="KW-1185">Reference proteome</keyword>
<feature type="region of interest" description="Disordered" evidence="6">
    <location>
        <begin position="64"/>
        <end position="103"/>
    </location>
</feature>
<evidence type="ECO:0000256" key="5">
    <source>
        <dbReference type="ARBA" id="ARBA00023242"/>
    </source>
</evidence>
<evidence type="ECO:0000256" key="2">
    <source>
        <dbReference type="ARBA" id="ARBA00007530"/>
    </source>
</evidence>
<dbReference type="GO" id="GO:0000124">
    <property type="term" value="C:SAGA complex"/>
    <property type="evidence" value="ECO:0007669"/>
    <property type="project" value="InterPro"/>
</dbReference>
<dbReference type="GO" id="GO:0051123">
    <property type="term" value="P:RNA polymerase II preinitiation complex assembly"/>
    <property type="evidence" value="ECO:0007669"/>
    <property type="project" value="TreeGrafter"/>
</dbReference>
<feature type="compositionally biased region" description="Low complexity" evidence="6">
    <location>
        <begin position="79"/>
        <end position="93"/>
    </location>
</feature>
<dbReference type="EMBL" id="JAGFBR010000011">
    <property type="protein sequence ID" value="KAH0459061.1"/>
    <property type="molecule type" value="Genomic_DNA"/>
</dbReference>
<dbReference type="GO" id="GO:0046982">
    <property type="term" value="F:protein heterodimerization activity"/>
    <property type="evidence" value="ECO:0007669"/>
    <property type="project" value="InterPro"/>
</dbReference>
<feature type="compositionally biased region" description="Polar residues" evidence="6">
    <location>
        <begin position="1"/>
        <end position="36"/>
    </location>
</feature>
<dbReference type="Pfam" id="PF03847">
    <property type="entry name" value="TFIID_20kDa"/>
    <property type="match status" value="1"/>
</dbReference>
<dbReference type="Proteomes" id="UP000775213">
    <property type="component" value="Unassembled WGS sequence"/>
</dbReference>
<organism evidence="8 9">
    <name type="scientific">Dendrobium chrysotoxum</name>
    <name type="common">Orchid</name>
    <dbReference type="NCBI Taxonomy" id="161865"/>
    <lineage>
        <taxon>Eukaryota</taxon>
        <taxon>Viridiplantae</taxon>
        <taxon>Streptophyta</taxon>
        <taxon>Embryophyta</taxon>
        <taxon>Tracheophyta</taxon>
        <taxon>Spermatophyta</taxon>
        <taxon>Magnoliopsida</taxon>
        <taxon>Liliopsida</taxon>
        <taxon>Asparagales</taxon>
        <taxon>Orchidaceae</taxon>
        <taxon>Epidendroideae</taxon>
        <taxon>Malaxideae</taxon>
        <taxon>Dendrobiinae</taxon>
        <taxon>Dendrobium</taxon>
    </lineage>
</organism>
<feature type="region of interest" description="Disordered" evidence="6">
    <location>
        <begin position="326"/>
        <end position="350"/>
    </location>
</feature>
<feature type="region of interest" description="Disordered" evidence="6">
    <location>
        <begin position="1"/>
        <end position="40"/>
    </location>
</feature>
<evidence type="ECO:0000256" key="1">
    <source>
        <dbReference type="ARBA" id="ARBA00004123"/>
    </source>
</evidence>
<evidence type="ECO:0000256" key="4">
    <source>
        <dbReference type="ARBA" id="ARBA00023163"/>
    </source>
</evidence>